<feature type="transmembrane region" description="Helical" evidence="2">
    <location>
        <begin position="45"/>
        <end position="64"/>
    </location>
</feature>
<dbReference type="AlphaFoldDB" id="A0AAV7MSX2"/>
<evidence type="ECO:0000313" key="4">
    <source>
        <dbReference type="Proteomes" id="UP001066276"/>
    </source>
</evidence>
<organism evidence="3 4">
    <name type="scientific">Pleurodeles waltl</name>
    <name type="common">Iberian ribbed newt</name>
    <dbReference type="NCBI Taxonomy" id="8319"/>
    <lineage>
        <taxon>Eukaryota</taxon>
        <taxon>Metazoa</taxon>
        <taxon>Chordata</taxon>
        <taxon>Craniata</taxon>
        <taxon>Vertebrata</taxon>
        <taxon>Euteleostomi</taxon>
        <taxon>Amphibia</taxon>
        <taxon>Batrachia</taxon>
        <taxon>Caudata</taxon>
        <taxon>Salamandroidea</taxon>
        <taxon>Salamandridae</taxon>
        <taxon>Pleurodelinae</taxon>
        <taxon>Pleurodeles</taxon>
    </lineage>
</organism>
<reference evidence="3" key="1">
    <citation type="journal article" date="2022" name="bioRxiv">
        <title>Sequencing and chromosome-scale assembly of the giantPleurodeles waltlgenome.</title>
        <authorList>
            <person name="Brown T."/>
            <person name="Elewa A."/>
            <person name="Iarovenko S."/>
            <person name="Subramanian E."/>
            <person name="Araus A.J."/>
            <person name="Petzold A."/>
            <person name="Susuki M."/>
            <person name="Suzuki K.-i.T."/>
            <person name="Hayashi T."/>
            <person name="Toyoda A."/>
            <person name="Oliveira C."/>
            <person name="Osipova E."/>
            <person name="Leigh N.D."/>
            <person name="Simon A."/>
            <person name="Yun M.H."/>
        </authorList>
    </citation>
    <scope>NUCLEOTIDE SEQUENCE</scope>
    <source>
        <strain evidence="3">20211129_DDA</strain>
        <tissue evidence="3">Liver</tissue>
    </source>
</reference>
<dbReference type="EMBL" id="JANPWB010000013">
    <property type="protein sequence ID" value="KAJ1106194.1"/>
    <property type="molecule type" value="Genomic_DNA"/>
</dbReference>
<dbReference type="Proteomes" id="UP001066276">
    <property type="component" value="Chromosome 9"/>
</dbReference>
<proteinExistence type="predicted"/>
<accession>A0AAV7MSX2</accession>
<keyword evidence="2" id="KW-0812">Transmembrane</keyword>
<keyword evidence="2" id="KW-0472">Membrane</keyword>
<gene>
    <name evidence="3" type="ORF">NDU88_003597</name>
</gene>
<evidence type="ECO:0000256" key="1">
    <source>
        <dbReference type="SAM" id="MobiDB-lite"/>
    </source>
</evidence>
<protein>
    <submittedName>
        <fullName evidence="3">Uncharacterized protein</fullName>
    </submittedName>
</protein>
<keyword evidence="4" id="KW-1185">Reference proteome</keyword>
<sequence length="120" mass="13069">MAGSLVLPPPDSPDSGAGRKPQSLGAACWARRLLGRCGLGRYVRLLRVFLFVLLLEVFLLVLPLPPGSHRGGSYKSPRHLDVVADWGVSVTRPVQAGRMQWYPWGTAGSMPSRSAHDRPL</sequence>
<keyword evidence="2" id="KW-1133">Transmembrane helix</keyword>
<comment type="caution">
    <text evidence="3">The sequence shown here is derived from an EMBL/GenBank/DDBJ whole genome shotgun (WGS) entry which is preliminary data.</text>
</comment>
<evidence type="ECO:0000256" key="2">
    <source>
        <dbReference type="SAM" id="Phobius"/>
    </source>
</evidence>
<evidence type="ECO:0000313" key="3">
    <source>
        <dbReference type="EMBL" id="KAJ1106194.1"/>
    </source>
</evidence>
<name>A0AAV7MSX2_PLEWA</name>
<feature type="region of interest" description="Disordered" evidence="1">
    <location>
        <begin position="1"/>
        <end position="22"/>
    </location>
</feature>